<protein>
    <submittedName>
        <fullName evidence="1">HAD family hydrolase</fullName>
    </submittedName>
</protein>
<accession>A0A154BLD5</accession>
<dbReference type="Proteomes" id="UP000076268">
    <property type="component" value="Unassembled WGS sequence"/>
</dbReference>
<comment type="caution">
    <text evidence="1">The sequence shown here is derived from an EMBL/GenBank/DDBJ whole genome shotgun (WGS) entry which is preliminary data.</text>
</comment>
<dbReference type="OrthoDB" id="9807630at2"/>
<dbReference type="AlphaFoldDB" id="A0A154BLD5"/>
<dbReference type="RefSeq" id="WP_066245856.1">
    <property type="nucleotide sequence ID" value="NZ_LSGP01000028.1"/>
</dbReference>
<proteinExistence type="predicted"/>
<dbReference type="InterPro" id="IPR036412">
    <property type="entry name" value="HAD-like_sf"/>
</dbReference>
<dbReference type="SFLD" id="SFLDG01129">
    <property type="entry name" value="C1.5:_HAD__Beta-PGM__Phosphata"/>
    <property type="match status" value="1"/>
</dbReference>
<dbReference type="SFLD" id="SFLDS00003">
    <property type="entry name" value="Haloacid_Dehalogenase"/>
    <property type="match status" value="1"/>
</dbReference>
<evidence type="ECO:0000313" key="1">
    <source>
        <dbReference type="EMBL" id="KYZ74783.1"/>
    </source>
</evidence>
<keyword evidence="2" id="KW-1185">Reference proteome</keyword>
<dbReference type="SFLD" id="SFLDG01135">
    <property type="entry name" value="C1.5.6:_HAD__Beta-PGM__Phospha"/>
    <property type="match status" value="1"/>
</dbReference>
<evidence type="ECO:0000313" key="2">
    <source>
        <dbReference type="Proteomes" id="UP000076268"/>
    </source>
</evidence>
<dbReference type="Gene3D" id="3.40.50.1000">
    <property type="entry name" value="HAD superfamily/HAD-like"/>
    <property type="match status" value="1"/>
</dbReference>
<sequence length="223" mass="25170">MYKTVIFDIDGTLIDTEHAVLSSLQKMLNDDYGKYYTFEELHFVLGIPGAQSLPQLGISDIASANERWNVYMKGFFWSVKVFDGVAEVLASLADHKVCTGIVTSKTREELRSDFIPFGLMKYLSFIVCADDTDEHKPNPKPILKFLEIANAEPKTSVYIGDTDYDFQCARSAGIDFGLALWGSKTPDVMAQHKLAKPADIIQLILKERWGSSHSEWFMNRNDI</sequence>
<dbReference type="NCBIfam" id="TIGR01549">
    <property type="entry name" value="HAD-SF-IA-v1"/>
    <property type="match status" value="1"/>
</dbReference>
<organism evidence="1 2">
    <name type="scientific">Anaerosporomusa subterranea</name>
    <dbReference type="NCBI Taxonomy" id="1794912"/>
    <lineage>
        <taxon>Bacteria</taxon>
        <taxon>Bacillati</taxon>
        <taxon>Bacillota</taxon>
        <taxon>Negativicutes</taxon>
        <taxon>Acetonemataceae</taxon>
        <taxon>Anaerosporomusa</taxon>
    </lineage>
</organism>
<dbReference type="PANTHER" id="PTHR43434">
    <property type="entry name" value="PHOSPHOGLYCOLATE PHOSPHATASE"/>
    <property type="match status" value="1"/>
</dbReference>
<dbReference type="EMBL" id="LSGP01000028">
    <property type="protein sequence ID" value="KYZ74783.1"/>
    <property type="molecule type" value="Genomic_DNA"/>
</dbReference>
<dbReference type="Gene3D" id="1.10.150.240">
    <property type="entry name" value="Putative phosphatase, domain 2"/>
    <property type="match status" value="1"/>
</dbReference>
<dbReference type="GO" id="GO:0005829">
    <property type="term" value="C:cytosol"/>
    <property type="evidence" value="ECO:0007669"/>
    <property type="project" value="TreeGrafter"/>
</dbReference>
<dbReference type="PANTHER" id="PTHR43434:SF26">
    <property type="entry name" value="PYROPHOSPHATASE PPAX"/>
    <property type="match status" value="1"/>
</dbReference>
<gene>
    <name evidence="1" type="ORF">AXX12_16295</name>
</gene>
<keyword evidence="1" id="KW-0378">Hydrolase</keyword>
<dbReference type="InterPro" id="IPR023198">
    <property type="entry name" value="PGP-like_dom2"/>
</dbReference>
<name>A0A154BLD5_ANASB</name>
<dbReference type="STRING" id="1794912.AXX12_16295"/>
<dbReference type="InterPro" id="IPR041492">
    <property type="entry name" value="HAD_2"/>
</dbReference>
<dbReference type="InterPro" id="IPR023214">
    <property type="entry name" value="HAD_sf"/>
</dbReference>
<dbReference type="InterPro" id="IPR050155">
    <property type="entry name" value="HAD-like_hydrolase_sf"/>
</dbReference>
<reference evidence="1 2" key="1">
    <citation type="submission" date="2016-02" db="EMBL/GenBank/DDBJ databases">
        <title>Anaerosporomusa subterraneum gen. nov., sp. nov., a spore-forming obligate anaerobe isolated from saprolite.</title>
        <authorList>
            <person name="Choi J.K."/>
            <person name="Shah M."/>
            <person name="Yee N."/>
        </authorList>
    </citation>
    <scope>NUCLEOTIDE SEQUENCE [LARGE SCALE GENOMIC DNA]</scope>
    <source>
        <strain evidence="1 2">RU4</strain>
    </source>
</reference>
<dbReference type="SUPFAM" id="SSF56784">
    <property type="entry name" value="HAD-like"/>
    <property type="match status" value="1"/>
</dbReference>
<dbReference type="GO" id="GO:0008967">
    <property type="term" value="F:phosphoglycolate phosphatase activity"/>
    <property type="evidence" value="ECO:0007669"/>
    <property type="project" value="TreeGrafter"/>
</dbReference>
<dbReference type="GO" id="GO:0006281">
    <property type="term" value="P:DNA repair"/>
    <property type="evidence" value="ECO:0007669"/>
    <property type="project" value="TreeGrafter"/>
</dbReference>
<dbReference type="InterPro" id="IPR006439">
    <property type="entry name" value="HAD-SF_hydro_IA"/>
</dbReference>
<dbReference type="Pfam" id="PF13419">
    <property type="entry name" value="HAD_2"/>
    <property type="match status" value="1"/>
</dbReference>